<dbReference type="SUPFAM" id="SSF53474">
    <property type="entry name" value="alpha/beta-Hydrolases"/>
    <property type="match status" value="1"/>
</dbReference>
<sequence>MTIVKVIVLATKVVKLTVLTARVINVIMRIQDHRRSVAASLVQGVYISERDSQLKRTQQQHTALGPIWSEFFHFQCIQFLRDPFDHSIFGAIYAYKGQTSPPSSPSYVIAFRGTLLKPATRRRDLYLDAQLPLKGLPNDPRYHRAFQGVDWLIRHVGNNNVWMTGHSLGAAIALQVGKDMAKLGIYIDTFLFNPPYHCAPIEKINNPFLKNRIRVMKSLVTAGLSAAFKGNNNHLVSENDPFWKLCSWVPQVFVNPRDPISCEYIGYFEHRDKMEAIGMGKIENIATKNSIMNMFYDGEPPHLVPSALLVKNMSVSEPNVMEAHGIHQWWQPHSWVSKLYVFSECNCQSM</sequence>
<dbReference type="Gene3D" id="3.40.50.1820">
    <property type="entry name" value="alpha/beta hydrolase"/>
    <property type="match status" value="1"/>
</dbReference>
<dbReference type="Proteomes" id="UP001443914">
    <property type="component" value="Unassembled WGS sequence"/>
</dbReference>
<dbReference type="PANTHER" id="PTHR31479:SF4">
    <property type="entry name" value="FUNGAL LIPASE-LIKE DOMAIN-CONTAINING PROTEIN"/>
    <property type="match status" value="1"/>
</dbReference>
<evidence type="ECO:0000313" key="2">
    <source>
        <dbReference type="Proteomes" id="UP001443914"/>
    </source>
</evidence>
<dbReference type="InterPro" id="IPR029058">
    <property type="entry name" value="AB_hydrolase_fold"/>
</dbReference>
<dbReference type="PANTHER" id="PTHR31479">
    <property type="entry name" value="ALPHA/BETA-HYDROLASES SUPERFAMILY PROTEIN"/>
    <property type="match status" value="1"/>
</dbReference>
<dbReference type="EMBL" id="JBDFQZ010000012">
    <property type="protein sequence ID" value="KAK9672446.1"/>
    <property type="molecule type" value="Genomic_DNA"/>
</dbReference>
<evidence type="ECO:0000313" key="1">
    <source>
        <dbReference type="EMBL" id="KAK9672446.1"/>
    </source>
</evidence>
<proteinExistence type="predicted"/>
<accession>A0AAW1H8R5</accession>
<comment type="caution">
    <text evidence="1">The sequence shown here is derived from an EMBL/GenBank/DDBJ whole genome shotgun (WGS) entry which is preliminary data.</text>
</comment>
<reference evidence="1" key="1">
    <citation type="submission" date="2024-03" db="EMBL/GenBank/DDBJ databases">
        <title>WGS assembly of Saponaria officinalis var. Norfolk2.</title>
        <authorList>
            <person name="Jenkins J."/>
            <person name="Shu S."/>
            <person name="Grimwood J."/>
            <person name="Barry K."/>
            <person name="Goodstein D."/>
            <person name="Schmutz J."/>
            <person name="Leebens-Mack J."/>
            <person name="Osbourn A."/>
        </authorList>
    </citation>
    <scope>NUCLEOTIDE SEQUENCE [LARGE SCALE GENOMIC DNA]</scope>
    <source>
        <strain evidence="1">JIC</strain>
    </source>
</reference>
<evidence type="ECO:0008006" key="3">
    <source>
        <dbReference type="Google" id="ProtNLM"/>
    </source>
</evidence>
<dbReference type="AlphaFoldDB" id="A0AAW1H8R5"/>
<organism evidence="1 2">
    <name type="scientific">Saponaria officinalis</name>
    <name type="common">Common soapwort</name>
    <name type="synonym">Lychnis saponaria</name>
    <dbReference type="NCBI Taxonomy" id="3572"/>
    <lineage>
        <taxon>Eukaryota</taxon>
        <taxon>Viridiplantae</taxon>
        <taxon>Streptophyta</taxon>
        <taxon>Embryophyta</taxon>
        <taxon>Tracheophyta</taxon>
        <taxon>Spermatophyta</taxon>
        <taxon>Magnoliopsida</taxon>
        <taxon>eudicotyledons</taxon>
        <taxon>Gunneridae</taxon>
        <taxon>Pentapetalae</taxon>
        <taxon>Caryophyllales</taxon>
        <taxon>Caryophyllaceae</taxon>
        <taxon>Caryophylleae</taxon>
        <taxon>Saponaria</taxon>
    </lineage>
</organism>
<keyword evidence="2" id="KW-1185">Reference proteome</keyword>
<protein>
    <recommendedName>
        <fullName evidence="3">Fungal lipase-like domain-containing protein</fullName>
    </recommendedName>
</protein>
<gene>
    <name evidence="1" type="ORF">RND81_12G101200</name>
</gene>
<name>A0AAW1H8R5_SAPOF</name>